<dbReference type="AlphaFoldDB" id="A0A934WSL2"/>
<dbReference type="Proteomes" id="UP000633365">
    <property type="component" value="Unassembled WGS sequence"/>
</dbReference>
<proteinExistence type="predicted"/>
<dbReference type="NCBIfam" id="TIGR02838">
    <property type="entry name" value="spore_V_AC"/>
    <property type="match status" value="1"/>
</dbReference>
<reference evidence="2" key="1">
    <citation type="submission" date="2021-01" db="EMBL/GenBank/DDBJ databases">
        <title>Genome public.</title>
        <authorList>
            <person name="Liu C."/>
            <person name="Sun Q."/>
        </authorList>
    </citation>
    <scope>NUCLEOTIDE SEQUENCE</scope>
    <source>
        <strain evidence="2">M6</strain>
    </source>
</reference>
<dbReference type="RefSeq" id="WP_201427961.1">
    <property type="nucleotide sequence ID" value="NZ_JAEQMG010000117.1"/>
</dbReference>
<dbReference type="PANTHER" id="PTHR38450:SF1">
    <property type="entry name" value="STAGE V SPORULATION PROTEIN AC"/>
    <property type="match status" value="1"/>
</dbReference>
<gene>
    <name evidence="2" type="primary">spoVAC</name>
    <name evidence="2" type="ORF">JKK62_11055</name>
</gene>
<dbReference type="EMBL" id="JAEQMG010000117">
    <property type="protein sequence ID" value="MBK6089169.1"/>
    <property type="molecule type" value="Genomic_DNA"/>
</dbReference>
<sequence length="144" mass="15449">MTKENYSRLVELRSRNSRMGIDCLKAFLIGGAICTIGQGILELFLMTELSENDAKTLTSVTLIFIGVLLTALHLYERIAKHGGAGTLVPITGFANAMSSPAIEFKAEGLITGLAAKMFVIAGPVLVYGTTAAVIYGFIYWLTTV</sequence>
<feature type="transmembrane region" description="Helical" evidence="1">
    <location>
        <begin position="57"/>
        <end position="75"/>
    </location>
</feature>
<name>A0A934WSL2_9FIRM</name>
<dbReference type="InterPro" id="IPR014203">
    <property type="entry name" value="Spore_V_AC"/>
</dbReference>
<keyword evidence="1" id="KW-1133">Transmembrane helix</keyword>
<evidence type="ECO:0000313" key="3">
    <source>
        <dbReference type="Proteomes" id="UP000633365"/>
    </source>
</evidence>
<evidence type="ECO:0000256" key="1">
    <source>
        <dbReference type="SAM" id="Phobius"/>
    </source>
</evidence>
<evidence type="ECO:0000313" key="2">
    <source>
        <dbReference type="EMBL" id="MBK6089169.1"/>
    </source>
</evidence>
<feature type="transmembrane region" description="Helical" evidence="1">
    <location>
        <begin position="118"/>
        <end position="141"/>
    </location>
</feature>
<keyword evidence="1" id="KW-0472">Membrane</keyword>
<comment type="caution">
    <text evidence="2">The sequence shown here is derived from an EMBL/GenBank/DDBJ whole genome shotgun (WGS) entry which is preliminary data.</text>
</comment>
<feature type="transmembrane region" description="Helical" evidence="1">
    <location>
        <begin position="21"/>
        <end position="45"/>
    </location>
</feature>
<accession>A0A934WSL2</accession>
<keyword evidence="3" id="KW-1185">Reference proteome</keyword>
<dbReference type="Pfam" id="PF03862">
    <property type="entry name" value="SpoVAC_SpoVAEB"/>
    <property type="match status" value="1"/>
</dbReference>
<dbReference type="InterPro" id="IPR005562">
    <property type="entry name" value="SpoVA"/>
</dbReference>
<protein>
    <submittedName>
        <fullName evidence="2">Stage V sporulation protein AC</fullName>
    </submittedName>
</protein>
<dbReference type="PANTHER" id="PTHR38450">
    <property type="entry name" value="STAGE V SPORULATION PROTEIN AC-RELATED"/>
    <property type="match status" value="1"/>
</dbReference>
<organism evidence="2 3">
    <name type="scientific">Ruminococcus difficilis</name>
    <dbReference type="NCBI Taxonomy" id="2763069"/>
    <lineage>
        <taxon>Bacteria</taxon>
        <taxon>Bacillati</taxon>
        <taxon>Bacillota</taxon>
        <taxon>Clostridia</taxon>
        <taxon>Eubacteriales</taxon>
        <taxon>Oscillospiraceae</taxon>
        <taxon>Ruminococcus</taxon>
    </lineage>
</organism>
<keyword evidence="1" id="KW-0812">Transmembrane</keyword>